<accession>A0A5E7HD09</accession>
<sequence>MNETSCDIHDVTRAASDLVAAGCSIGMAHIPDGIERLRFGSIVSAYADEIIQAVDEGVISAWEGLQQIGAEHKELLSKALFYTQNGINILAGGAQIKAGVVVAGASWGVGVIPGALLVSHGANNIAEGAANIYNGPDTPTTQGPIRRGYQALFRDSYSGNMAYYTTDLILSGYGMFRVVRKPDSVQLFRFDPVSNERSYQQTGRLALLFEGLVDSITLSTIYEENQSTESNP</sequence>
<dbReference type="InterPro" id="IPR025320">
    <property type="entry name" value="DUF4225"/>
</dbReference>
<organism evidence="1 2">
    <name type="scientific">Pseudomonas fluorescens</name>
    <dbReference type="NCBI Taxonomy" id="294"/>
    <lineage>
        <taxon>Bacteria</taxon>
        <taxon>Pseudomonadati</taxon>
        <taxon>Pseudomonadota</taxon>
        <taxon>Gammaproteobacteria</taxon>
        <taxon>Pseudomonadales</taxon>
        <taxon>Pseudomonadaceae</taxon>
        <taxon>Pseudomonas</taxon>
    </lineage>
</organism>
<gene>
    <name evidence="1" type="ORF">PS928_00211</name>
</gene>
<dbReference type="EMBL" id="CABVJF010000001">
    <property type="protein sequence ID" value="VVP75419.1"/>
    <property type="molecule type" value="Genomic_DNA"/>
</dbReference>
<dbReference type="AlphaFoldDB" id="A0A5E7HD09"/>
<proteinExistence type="predicted"/>
<evidence type="ECO:0000313" key="2">
    <source>
        <dbReference type="Proteomes" id="UP000381378"/>
    </source>
</evidence>
<protein>
    <submittedName>
        <fullName evidence="1">Uncharacterized protein</fullName>
    </submittedName>
</protein>
<dbReference type="Pfam" id="PF13988">
    <property type="entry name" value="DUF4225"/>
    <property type="match status" value="1"/>
</dbReference>
<evidence type="ECO:0000313" key="1">
    <source>
        <dbReference type="EMBL" id="VVP75419.1"/>
    </source>
</evidence>
<dbReference type="RefSeq" id="WP_150785442.1">
    <property type="nucleotide sequence ID" value="NZ_CABVJF010000001.1"/>
</dbReference>
<name>A0A5E7HD09_PSEFL</name>
<reference evidence="1 2" key="1">
    <citation type="submission" date="2019-09" db="EMBL/GenBank/DDBJ databases">
        <authorList>
            <person name="Chandra G."/>
            <person name="Truman W A."/>
        </authorList>
    </citation>
    <scope>NUCLEOTIDE SEQUENCE [LARGE SCALE GENOMIC DNA]</scope>
    <source>
        <strain evidence="1">PS928</strain>
    </source>
</reference>
<dbReference type="OrthoDB" id="7021051at2"/>
<dbReference type="Proteomes" id="UP000381378">
    <property type="component" value="Unassembled WGS sequence"/>
</dbReference>